<proteinExistence type="inferred from homology"/>
<evidence type="ECO:0000313" key="3">
    <source>
        <dbReference type="EMBL" id="OAE21511.1"/>
    </source>
</evidence>
<accession>A0A176VMH7</accession>
<name>A0A176VMH7_MARPO</name>
<keyword evidence="2" id="KW-0732">Signal</keyword>
<dbReference type="Pfam" id="PF00657">
    <property type="entry name" value="Lipase_GDSL"/>
    <property type="match status" value="1"/>
</dbReference>
<organism evidence="3 4">
    <name type="scientific">Marchantia polymorpha subsp. ruderalis</name>
    <dbReference type="NCBI Taxonomy" id="1480154"/>
    <lineage>
        <taxon>Eukaryota</taxon>
        <taxon>Viridiplantae</taxon>
        <taxon>Streptophyta</taxon>
        <taxon>Embryophyta</taxon>
        <taxon>Marchantiophyta</taxon>
        <taxon>Marchantiopsida</taxon>
        <taxon>Marchantiidae</taxon>
        <taxon>Marchantiales</taxon>
        <taxon>Marchantiaceae</taxon>
        <taxon>Marchantia</taxon>
    </lineage>
</organism>
<reference evidence="3" key="1">
    <citation type="submission" date="2016-03" db="EMBL/GenBank/DDBJ databases">
        <title>Mechanisms controlling the formation of the plant cell surface in tip-growing cells are functionally conserved among land plants.</title>
        <authorList>
            <person name="Honkanen S."/>
            <person name="Jones V.A."/>
            <person name="Morieri G."/>
            <person name="Champion C."/>
            <person name="Hetherington A.J."/>
            <person name="Kelly S."/>
            <person name="Saint-Marcoux D."/>
            <person name="Proust H."/>
            <person name="Prescott H."/>
            <person name="Dolan L."/>
        </authorList>
    </citation>
    <scope>NUCLEOTIDE SEQUENCE [LARGE SCALE GENOMIC DNA]</scope>
    <source>
        <tissue evidence="3">Whole gametophyte</tissue>
    </source>
</reference>
<sequence length="167" mass="18157">MGTSRVAVGLVQLILLAPLIHGACFPALFNFGDSTSDSGGIHATFPRQTPAEFPPYGDTYYGRPSNKYSDGRLLVDFLCQAMGLPNLHSAMQTVDSDYSHGANFATAGATVMPITYLSPFPLPVQYLQFLRFQQDVIALRNNPGIHPALPSFLPAYQWRHGSASQPV</sequence>
<feature type="chain" id="PRO_5008051897" description="GDSL esterase/lipase" evidence="2">
    <location>
        <begin position="23"/>
        <end position="167"/>
    </location>
</feature>
<gene>
    <name evidence="3" type="ORF">AXG93_2116s1260</name>
</gene>
<protein>
    <recommendedName>
        <fullName evidence="5">GDSL esterase/lipase</fullName>
    </recommendedName>
</protein>
<dbReference type="Proteomes" id="UP000077202">
    <property type="component" value="Unassembled WGS sequence"/>
</dbReference>
<dbReference type="EMBL" id="LVLJ01003422">
    <property type="protein sequence ID" value="OAE21511.1"/>
    <property type="molecule type" value="Genomic_DNA"/>
</dbReference>
<dbReference type="PANTHER" id="PTHR22835:SF588">
    <property type="entry name" value="ALPHA-L-FUCOSIDASE 3"/>
    <property type="match status" value="1"/>
</dbReference>
<dbReference type="InterPro" id="IPR036514">
    <property type="entry name" value="SGNH_hydro_sf"/>
</dbReference>
<keyword evidence="4" id="KW-1185">Reference proteome</keyword>
<comment type="caution">
    <text evidence="3">The sequence shown here is derived from an EMBL/GenBank/DDBJ whole genome shotgun (WGS) entry which is preliminary data.</text>
</comment>
<comment type="similarity">
    <text evidence="1">Belongs to the 'GDSL' lipolytic enzyme family.</text>
</comment>
<evidence type="ECO:0000256" key="2">
    <source>
        <dbReference type="SAM" id="SignalP"/>
    </source>
</evidence>
<dbReference type="InterPro" id="IPR001087">
    <property type="entry name" value="GDSL"/>
</dbReference>
<dbReference type="PANTHER" id="PTHR22835">
    <property type="entry name" value="ZINC FINGER FYVE DOMAIN CONTAINING PROTEIN"/>
    <property type="match status" value="1"/>
</dbReference>
<feature type="signal peptide" evidence="2">
    <location>
        <begin position="1"/>
        <end position="22"/>
    </location>
</feature>
<evidence type="ECO:0000313" key="4">
    <source>
        <dbReference type="Proteomes" id="UP000077202"/>
    </source>
</evidence>
<evidence type="ECO:0008006" key="5">
    <source>
        <dbReference type="Google" id="ProtNLM"/>
    </source>
</evidence>
<evidence type="ECO:0000256" key="1">
    <source>
        <dbReference type="ARBA" id="ARBA00008668"/>
    </source>
</evidence>
<dbReference type="AlphaFoldDB" id="A0A176VMH7"/>
<dbReference type="GO" id="GO:0016788">
    <property type="term" value="F:hydrolase activity, acting on ester bonds"/>
    <property type="evidence" value="ECO:0007669"/>
    <property type="project" value="InterPro"/>
</dbReference>
<dbReference type="Gene3D" id="3.40.50.1110">
    <property type="entry name" value="SGNH hydrolase"/>
    <property type="match status" value="1"/>
</dbReference>